<feature type="region of interest" description="Disordered" evidence="1">
    <location>
        <begin position="475"/>
        <end position="573"/>
    </location>
</feature>
<accession>A0A2S6MU34</accession>
<dbReference type="EMBL" id="NHRY01000276">
    <property type="protein sequence ID" value="PPQ25874.1"/>
    <property type="molecule type" value="Genomic_DNA"/>
</dbReference>
<feature type="region of interest" description="Disordered" evidence="1">
    <location>
        <begin position="1"/>
        <end position="104"/>
    </location>
</feature>
<protein>
    <submittedName>
        <fullName evidence="2">Uncharacterized protein</fullName>
    </submittedName>
</protein>
<dbReference type="InterPro" id="IPR035437">
    <property type="entry name" value="SNase_OB-fold_sf"/>
</dbReference>
<organism evidence="2 3">
    <name type="scientific">Rhodopila globiformis</name>
    <name type="common">Rhodopseudomonas globiformis</name>
    <dbReference type="NCBI Taxonomy" id="1071"/>
    <lineage>
        <taxon>Bacteria</taxon>
        <taxon>Pseudomonadati</taxon>
        <taxon>Pseudomonadota</taxon>
        <taxon>Alphaproteobacteria</taxon>
        <taxon>Acetobacterales</taxon>
        <taxon>Acetobacteraceae</taxon>
        <taxon>Rhodopila</taxon>
    </lineage>
</organism>
<gene>
    <name evidence="2" type="ORF">CCS01_31360</name>
</gene>
<evidence type="ECO:0000256" key="1">
    <source>
        <dbReference type="SAM" id="MobiDB-lite"/>
    </source>
</evidence>
<evidence type="ECO:0000313" key="2">
    <source>
        <dbReference type="EMBL" id="PPQ25874.1"/>
    </source>
</evidence>
<feature type="compositionally biased region" description="Pro residues" evidence="1">
    <location>
        <begin position="538"/>
        <end position="548"/>
    </location>
</feature>
<dbReference type="AlphaFoldDB" id="A0A2S6MU34"/>
<proteinExistence type="predicted"/>
<comment type="caution">
    <text evidence="2">The sequence shown here is derived from an EMBL/GenBank/DDBJ whole genome shotgun (WGS) entry which is preliminary data.</text>
</comment>
<feature type="non-terminal residue" evidence="2">
    <location>
        <position position="573"/>
    </location>
</feature>
<feature type="compositionally biased region" description="Low complexity" evidence="1">
    <location>
        <begin position="475"/>
        <end position="504"/>
    </location>
</feature>
<feature type="region of interest" description="Disordered" evidence="1">
    <location>
        <begin position="418"/>
        <end position="449"/>
    </location>
</feature>
<name>A0A2S6MU34_RHOGL</name>
<dbReference type="SUPFAM" id="SSF50199">
    <property type="entry name" value="Staphylococcal nuclease"/>
    <property type="match status" value="1"/>
</dbReference>
<keyword evidence="3" id="KW-1185">Reference proteome</keyword>
<dbReference type="Proteomes" id="UP000239724">
    <property type="component" value="Unassembled WGS sequence"/>
</dbReference>
<evidence type="ECO:0000313" key="3">
    <source>
        <dbReference type="Proteomes" id="UP000239724"/>
    </source>
</evidence>
<reference evidence="2 3" key="1">
    <citation type="journal article" date="2018" name="Arch. Microbiol.">
        <title>New insights into the metabolic potential of the phototrophic purple bacterium Rhodopila globiformis DSM 161(T) from its draft genome sequence and evidence for a vanadium-dependent nitrogenase.</title>
        <authorList>
            <person name="Imhoff J.F."/>
            <person name="Rahn T."/>
            <person name="Kunzel S."/>
            <person name="Neulinger S.C."/>
        </authorList>
    </citation>
    <scope>NUCLEOTIDE SEQUENCE [LARGE SCALE GENOMIC DNA]</scope>
    <source>
        <strain evidence="2 3">DSM 161</strain>
    </source>
</reference>
<sequence>MCGGAATARTPIGGPDTGASPPPPLTAAFAPTDASSPPASDRTPPEAAPSSRATQAPDTAHGIRTADSSPDVLAGPNPGSDLLAGPPPDDIRPSTPASDPGPGTEVVTLVQARVADTAQLEAADTRVSLFGIEGFTGEPARQMQDFLATEGDLVTCRPRSAAGFVCRTPDGSDVAQMALVNGAARVTAEAPDSYREQEQAAQAARRGIWATLPPPPDTLVHPVVRDTATLLANDRAYGLDGIVGLGGDYASQLQDYIAAHGDTLTCSPQGGSDRWACVLPDGTDVAMVALANGAARVTQDSPDAYWQQQADAINNRRGYWLSVADSVRIVAPPPPDPAPYPYGLPPGDDGVDGIRYVAGAPVAVIDTAPVFLVFAAGLGWGYYDHFHHWRPAPEPYRIHMERFHPEARGLPGYRNSAWRPGFGPGPAGSGPPRHAGPPEAWAHPRPAGAPPGWHLLPGGWVHAVAPGAGPVFHGGAPGAGVHPGASGPAPASHANPSASNFHSAPMRRPEPPGSGFRTGLTGPGTWSHAGQGGGFHPGAPPAMHPSPPVTHAASPMSHGSPSSGRRLDETHRR</sequence>